<feature type="transmembrane region" description="Helical" evidence="1">
    <location>
        <begin position="162"/>
        <end position="185"/>
    </location>
</feature>
<accession>A0A832SUI5</accession>
<feature type="transmembrane region" description="Helical" evidence="1">
    <location>
        <begin position="197"/>
        <end position="219"/>
    </location>
</feature>
<evidence type="ECO:0000313" key="3">
    <source>
        <dbReference type="Proteomes" id="UP000645676"/>
    </source>
</evidence>
<organism evidence="2 3">
    <name type="scientific">Methanocaldococcus jannaschii</name>
    <dbReference type="NCBI Taxonomy" id="2190"/>
    <lineage>
        <taxon>Archaea</taxon>
        <taxon>Methanobacteriati</taxon>
        <taxon>Methanobacteriota</taxon>
        <taxon>Methanomada group</taxon>
        <taxon>Methanococci</taxon>
        <taxon>Methanococcales</taxon>
        <taxon>Methanocaldococcaceae</taxon>
        <taxon>Methanocaldococcus</taxon>
    </lineage>
</organism>
<evidence type="ECO:0000313" key="2">
    <source>
        <dbReference type="EMBL" id="HII59775.1"/>
    </source>
</evidence>
<reference evidence="2" key="1">
    <citation type="journal article" date="2020" name="bioRxiv">
        <title>A rank-normalized archaeal taxonomy based on genome phylogeny resolves widespread incomplete and uneven classifications.</title>
        <authorList>
            <person name="Rinke C."/>
            <person name="Chuvochina M."/>
            <person name="Mussig A.J."/>
            <person name="Chaumeil P.-A."/>
            <person name="Waite D.W."/>
            <person name="Whitman W.B."/>
            <person name="Parks D.H."/>
            <person name="Hugenholtz P."/>
        </authorList>
    </citation>
    <scope>NUCLEOTIDE SEQUENCE</scope>
    <source>
        <strain evidence="2">UBA8849</strain>
    </source>
</reference>
<dbReference type="AlphaFoldDB" id="A0A832SUI5"/>
<comment type="caution">
    <text evidence="2">The sequence shown here is derived from an EMBL/GenBank/DDBJ whole genome shotgun (WGS) entry which is preliminary data.</text>
</comment>
<name>A0A832SUI5_9EURY</name>
<keyword evidence="1" id="KW-0472">Membrane</keyword>
<feature type="transmembrane region" description="Helical" evidence="1">
    <location>
        <begin position="225"/>
        <end position="247"/>
    </location>
</feature>
<keyword evidence="1" id="KW-1133">Transmembrane helix</keyword>
<dbReference type="EMBL" id="DUJR01000023">
    <property type="protein sequence ID" value="HII59775.1"/>
    <property type="molecule type" value="Genomic_DNA"/>
</dbReference>
<feature type="transmembrane region" description="Helical" evidence="1">
    <location>
        <begin position="66"/>
        <end position="87"/>
    </location>
</feature>
<feature type="transmembrane region" description="Helical" evidence="1">
    <location>
        <begin position="30"/>
        <end position="51"/>
    </location>
</feature>
<dbReference type="SMR" id="A0A832SUI5"/>
<feature type="transmembrane region" description="Helical" evidence="1">
    <location>
        <begin position="136"/>
        <end position="156"/>
    </location>
</feature>
<gene>
    <name evidence="2" type="ORF">HA335_04230</name>
</gene>
<keyword evidence="1" id="KW-0812">Transmembrane</keyword>
<sequence length="366" mass="42587">MSEDSNPKNDLKLKMYETFRSHIERAENSFWTYMLFYLQFLVGINGAVGILCRYLSNNLQNFPTEIIIAFLALVNILLSLIGIIVIIERGKWFFRNMILTVNLERYILKEEHIKIIPKRYSKFDNFNKVIDTTGRIFISIFIGIYMISVIALGYLANSCKTIILFGTGFFIIVVIIYFLDLLDWIYRRIDSNEYRKVIGVVLFISFIPPLMNYFIYDIINLICSYIPESFIVAMIVILIFVIIDVYYNAKKHIENTIIMLSLERTVNDIDDIIKILKNIRLDDTKKEELKKKLRKIKKLIENVIKLLGGTSENGTQNNNLEEAKSKITEACRKISGNNIFEAINELNEAKYIINNKINELTQSDSS</sequence>
<dbReference type="Proteomes" id="UP000645676">
    <property type="component" value="Unassembled WGS sequence"/>
</dbReference>
<proteinExistence type="predicted"/>
<protein>
    <submittedName>
        <fullName evidence="2">Uncharacterized protein</fullName>
    </submittedName>
</protein>
<dbReference type="RefSeq" id="WP_010870490.1">
    <property type="nucleotide sequence ID" value="NC_000909.1"/>
</dbReference>
<evidence type="ECO:0000256" key="1">
    <source>
        <dbReference type="SAM" id="Phobius"/>
    </source>
</evidence>